<comment type="catalytic activity">
    <reaction evidence="3">
        <text>[protein]-L-glutamate 5-O-methyl ester + H2O = L-glutamyl-[protein] + methanol + H(+)</text>
        <dbReference type="Rhea" id="RHEA:23236"/>
        <dbReference type="Rhea" id="RHEA-COMP:10208"/>
        <dbReference type="Rhea" id="RHEA-COMP:10311"/>
        <dbReference type="ChEBI" id="CHEBI:15377"/>
        <dbReference type="ChEBI" id="CHEBI:15378"/>
        <dbReference type="ChEBI" id="CHEBI:17790"/>
        <dbReference type="ChEBI" id="CHEBI:29973"/>
        <dbReference type="ChEBI" id="CHEBI:82795"/>
        <dbReference type="EC" id="3.1.1.61"/>
    </reaction>
</comment>
<dbReference type="GO" id="GO:0005737">
    <property type="term" value="C:cytoplasm"/>
    <property type="evidence" value="ECO:0007669"/>
    <property type="project" value="InterPro"/>
</dbReference>
<evidence type="ECO:0000313" key="7">
    <source>
        <dbReference type="Proteomes" id="UP000472676"/>
    </source>
</evidence>
<dbReference type="PANTHER" id="PTHR42872">
    <property type="entry name" value="PROTEIN-GLUTAMATE METHYLESTERASE/PROTEIN-GLUTAMINE GLUTAMINASE"/>
    <property type="match status" value="1"/>
</dbReference>
<feature type="active site" evidence="4">
    <location>
        <position position="16"/>
    </location>
</feature>
<dbReference type="Gene3D" id="3.40.50.180">
    <property type="entry name" value="Methylesterase CheB, C-terminal domain"/>
    <property type="match status" value="1"/>
</dbReference>
<evidence type="ECO:0000256" key="3">
    <source>
        <dbReference type="ARBA" id="ARBA00048267"/>
    </source>
</evidence>
<keyword evidence="1 4" id="KW-0378">Hydrolase</keyword>
<evidence type="ECO:0000256" key="1">
    <source>
        <dbReference type="ARBA" id="ARBA00022801"/>
    </source>
</evidence>
<feature type="active site" evidence="4">
    <location>
        <position position="43"/>
    </location>
</feature>
<reference evidence="6 7" key="1">
    <citation type="journal article" date="2014" name="Int. J. Syst. Evol. Microbiol.">
        <title>Solimonas terrae sp. nov., isolated from soil.</title>
        <authorList>
            <person name="Kim S.J."/>
            <person name="Moon J.Y."/>
            <person name="Weon H.Y."/>
            <person name="Ahn J.H."/>
            <person name="Chen W.M."/>
            <person name="Kwon S.W."/>
        </authorList>
    </citation>
    <scope>NUCLEOTIDE SEQUENCE [LARGE SCALE GENOMIC DNA]</scope>
    <source>
        <strain evidence="6 7">KIS83-12</strain>
    </source>
</reference>
<dbReference type="InterPro" id="IPR035909">
    <property type="entry name" value="CheB_C"/>
</dbReference>
<feature type="active site" evidence="4">
    <location>
        <position position="136"/>
    </location>
</feature>
<evidence type="ECO:0000313" key="6">
    <source>
        <dbReference type="EMBL" id="NGY06115.1"/>
    </source>
</evidence>
<dbReference type="RefSeq" id="WP_166259011.1">
    <property type="nucleotide sequence ID" value="NZ_JAAMOW010000008.1"/>
</dbReference>
<feature type="domain" description="CheB-type methylesterase" evidence="5">
    <location>
        <begin position="4"/>
        <end position="193"/>
    </location>
</feature>
<dbReference type="PANTHER" id="PTHR42872:SF6">
    <property type="entry name" value="PROTEIN-GLUTAMATE METHYLESTERASE_PROTEIN-GLUTAMINE GLUTAMINASE"/>
    <property type="match status" value="1"/>
</dbReference>
<evidence type="ECO:0000259" key="5">
    <source>
        <dbReference type="PROSITE" id="PS50122"/>
    </source>
</evidence>
<dbReference type="PROSITE" id="PS50122">
    <property type="entry name" value="CHEB"/>
    <property type="match status" value="1"/>
</dbReference>
<dbReference type="CDD" id="cd16433">
    <property type="entry name" value="CheB"/>
    <property type="match status" value="1"/>
</dbReference>
<dbReference type="GO" id="GO:0000156">
    <property type="term" value="F:phosphorelay response regulator activity"/>
    <property type="evidence" value="ECO:0007669"/>
    <property type="project" value="InterPro"/>
</dbReference>
<dbReference type="AlphaFoldDB" id="A0A6M2BV47"/>
<dbReference type="InterPro" id="IPR000673">
    <property type="entry name" value="Sig_transdc_resp-reg_Me-estase"/>
</dbReference>
<dbReference type="SUPFAM" id="SSF52738">
    <property type="entry name" value="Methylesterase CheB, C-terminal domain"/>
    <property type="match status" value="1"/>
</dbReference>
<dbReference type="GO" id="GO:0008984">
    <property type="term" value="F:protein-glutamate methylesterase activity"/>
    <property type="evidence" value="ECO:0007669"/>
    <property type="project" value="UniProtKB-EC"/>
</dbReference>
<name>A0A6M2BV47_9GAMM</name>
<sequence length="193" mass="20543">MSTRRPSERIVVVAASAGGVAALRRLFAGLAADFDWPLVVVLHIAGDNIDSLLEVLGVDSALPVIEARHGARPLPGTIHVAPSGYHLLIEDEHSFALSVDPRVRFARPSADVLFSSAADACGERVIGIVLTGTNDDGARGLADIRRHGGLGFVQDPREAEEAAMPRAAIERAGADAVLTIDELARRLLMEFRQ</sequence>
<evidence type="ECO:0000256" key="4">
    <source>
        <dbReference type="PROSITE-ProRule" id="PRU00050"/>
    </source>
</evidence>
<organism evidence="6 7">
    <name type="scientific">Solimonas terrae</name>
    <dbReference type="NCBI Taxonomy" id="1396819"/>
    <lineage>
        <taxon>Bacteria</taxon>
        <taxon>Pseudomonadati</taxon>
        <taxon>Pseudomonadota</taxon>
        <taxon>Gammaproteobacteria</taxon>
        <taxon>Nevskiales</taxon>
        <taxon>Nevskiaceae</taxon>
        <taxon>Solimonas</taxon>
    </lineage>
</organism>
<dbReference type="Pfam" id="PF01339">
    <property type="entry name" value="CheB_methylest"/>
    <property type="match status" value="1"/>
</dbReference>
<comment type="caution">
    <text evidence="6">The sequence shown here is derived from an EMBL/GenBank/DDBJ whole genome shotgun (WGS) entry which is preliminary data.</text>
</comment>
<proteinExistence type="predicted"/>
<protein>
    <recommendedName>
        <fullName evidence="2">protein-glutamate methylesterase</fullName>
        <ecNumber evidence="2">3.1.1.61</ecNumber>
    </recommendedName>
</protein>
<evidence type="ECO:0000256" key="2">
    <source>
        <dbReference type="ARBA" id="ARBA00039140"/>
    </source>
</evidence>
<dbReference type="GO" id="GO:0006935">
    <property type="term" value="P:chemotaxis"/>
    <property type="evidence" value="ECO:0007669"/>
    <property type="project" value="UniProtKB-UniRule"/>
</dbReference>
<accession>A0A6M2BV47</accession>
<keyword evidence="4" id="KW-0145">Chemotaxis</keyword>
<dbReference type="EMBL" id="JAAMOW010000008">
    <property type="protein sequence ID" value="NGY06115.1"/>
    <property type="molecule type" value="Genomic_DNA"/>
</dbReference>
<keyword evidence="7" id="KW-1185">Reference proteome</keyword>
<dbReference type="EC" id="3.1.1.61" evidence="2"/>
<gene>
    <name evidence="6" type="ORF">G7Y85_15175</name>
</gene>
<dbReference type="Proteomes" id="UP000472676">
    <property type="component" value="Unassembled WGS sequence"/>
</dbReference>